<evidence type="ECO:0000313" key="2">
    <source>
        <dbReference type="EMBL" id="MBL4930515.1"/>
    </source>
</evidence>
<accession>A0A937FAF8</accession>
<comment type="caution">
    <text evidence="2">The sequence shown here is derived from an EMBL/GenBank/DDBJ whole genome shotgun (WGS) entry which is preliminary data.</text>
</comment>
<dbReference type="RefSeq" id="WP_202765897.1">
    <property type="nucleotide sequence ID" value="NZ_JAESWA010000010.1"/>
</dbReference>
<dbReference type="EMBL" id="JAESWA010000010">
    <property type="protein sequence ID" value="MBL4930515.1"/>
    <property type="molecule type" value="Genomic_DNA"/>
</dbReference>
<feature type="region of interest" description="Disordered" evidence="1">
    <location>
        <begin position="1"/>
        <end position="52"/>
    </location>
</feature>
<name>A0A937FAF8_9CLOT</name>
<sequence length="52" mass="5660">MGKNKSPDSQGQIAENQKVLDKTHESSSSTTGFNFTGNTGRQPSSFKTKKKN</sequence>
<evidence type="ECO:0000256" key="1">
    <source>
        <dbReference type="SAM" id="MobiDB-lite"/>
    </source>
</evidence>
<proteinExistence type="predicted"/>
<evidence type="ECO:0000313" key="3">
    <source>
        <dbReference type="Proteomes" id="UP000623681"/>
    </source>
</evidence>
<feature type="compositionally biased region" description="Low complexity" evidence="1">
    <location>
        <begin position="26"/>
        <end position="40"/>
    </location>
</feature>
<dbReference type="AlphaFoldDB" id="A0A937FAF8"/>
<reference evidence="2" key="1">
    <citation type="submission" date="2021-01" db="EMBL/GenBank/DDBJ databases">
        <title>Genome public.</title>
        <authorList>
            <person name="Liu C."/>
            <person name="Sun Q."/>
        </authorList>
    </citation>
    <scope>NUCLEOTIDE SEQUENCE</scope>
    <source>
        <strain evidence="2">YIM B02565</strain>
    </source>
</reference>
<organism evidence="2 3">
    <name type="scientific">Clostridium paridis</name>
    <dbReference type="NCBI Taxonomy" id="2803863"/>
    <lineage>
        <taxon>Bacteria</taxon>
        <taxon>Bacillati</taxon>
        <taxon>Bacillota</taxon>
        <taxon>Clostridia</taxon>
        <taxon>Eubacteriales</taxon>
        <taxon>Clostridiaceae</taxon>
        <taxon>Clostridium</taxon>
    </lineage>
</organism>
<gene>
    <name evidence="2" type="ORF">JK634_01655</name>
</gene>
<keyword evidence="3" id="KW-1185">Reference proteome</keyword>
<dbReference type="Proteomes" id="UP000623681">
    <property type="component" value="Unassembled WGS sequence"/>
</dbReference>
<protein>
    <submittedName>
        <fullName evidence="2">Uncharacterized protein</fullName>
    </submittedName>
</protein>